<accession>A0A0N4UGT6</accession>
<evidence type="ECO:0000313" key="3">
    <source>
        <dbReference type="Proteomes" id="UP000038040"/>
    </source>
</evidence>
<evidence type="ECO:0000313" key="2">
    <source>
        <dbReference type="EMBL" id="VDN51363.1"/>
    </source>
</evidence>
<organism evidence="3 5">
    <name type="scientific">Dracunculus medinensis</name>
    <name type="common">Guinea worm</name>
    <dbReference type="NCBI Taxonomy" id="318479"/>
    <lineage>
        <taxon>Eukaryota</taxon>
        <taxon>Metazoa</taxon>
        <taxon>Ecdysozoa</taxon>
        <taxon>Nematoda</taxon>
        <taxon>Chromadorea</taxon>
        <taxon>Rhabditida</taxon>
        <taxon>Spirurina</taxon>
        <taxon>Dracunculoidea</taxon>
        <taxon>Dracunculidae</taxon>
        <taxon>Dracunculus</taxon>
    </lineage>
</organism>
<keyword evidence="4" id="KW-1185">Reference proteome</keyword>
<reference evidence="2 4" key="2">
    <citation type="submission" date="2018-11" db="EMBL/GenBank/DDBJ databases">
        <authorList>
            <consortium name="Pathogen Informatics"/>
        </authorList>
    </citation>
    <scope>NUCLEOTIDE SEQUENCE [LARGE SCALE GENOMIC DNA]</scope>
</reference>
<protein>
    <submittedName>
        <fullName evidence="5">Secreted protein</fullName>
    </submittedName>
</protein>
<dbReference type="Proteomes" id="UP000038040">
    <property type="component" value="Unplaced"/>
</dbReference>
<evidence type="ECO:0000256" key="1">
    <source>
        <dbReference type="SAM" id="SignalP"/>
    </source>
</evidence>
<dbReference type="EMBL" id="UYYG01000019">
    <property type="protein sequence ID" value="VDN51363.1"/>
    <property type="molecule type" value="Genomic_DNA"/>
</dbReference>
<feature type="chain" id="PRO_5041039543" evidence="1">
    <location>
        <begin position="28"/>
        <end position="74"/>
    </location>
</feature>
<gene>
    <name evidence="2" type="ORF">DME_LOCUS1336</name>
</gene>
<dbReference type="WBParaSite" id="DME_0000672201-mRNA-1">
    <property type="protein sequence ID" value="DME_0000672201-mRNA-1"/>
    <property type="gene ID" value="DME_0000672201"/>
</dbReference>
<keyword evidence="1" id="KW-0732">Signal</keyword>
<dbReference type="AlphaFoldDB" id="A0A0N4UGT6"/>
<sequence>MVLAAAICRPLIFAVLLQHTALIFCQGDDSDYDIAKHAAHLPWDLRHQISDAAFQIPVRYLSSLTCFQFKLSSR</sequence>
<reference evidence="5" key="1">
    <citation type="submission" date="2017-02" db="UniProtKB">
        <authorList>
            <consortium name="WormBaseParasite"/>
        </authorList>
    </citation>
    <scope>IDENTIFICATION</scope>
</reference>
<evidence type="ECO:0000313" key="4">
    <source>
        <dbReference type="Proteomes" id="UP000274756"/>
    </source>
</evidence>
<feature type="signal peptide" evidence="1">
    <location>
        <begin position="1"/>
        <end position="27"/>
    </location>
</feature>
<proteinExistence type="predicted"/>
<dbReference type="Proteomes" id="UP000274756">
    <property type="component" value="Unassembled WGS sequence"/>
</dbReference>
<evidence type="ECO:0000313" key="5">
    <source>
        <dbReference type="WBParaSite" id="DME_0000672201-mRNA-1"/>
    </source>
</evidence>
<name>A0A0N4UGT6_DRAME</name>